<sequence length="96" mass="10513">MKNYEATLVAHYAKTVSIYADSPEQAAEKLKTVLFDTDLVRFSDGDFVCGEAEINDPMEDAGEESESEGEDFEDGCCSECPCFRMVCKGCCQEGGD</sequence>
<dbReference type="AlphaFoldDB" id="A0A3R8JPV9"/>
<dbReference type="Proteomes" id="UP000274920">
    <property type="component" value="Unassembled WGS sequence"/>
</dbReference>
<organism evidence="1 2">
    <name type="scientific">Schaedlerella arabinosiphila</name>
    <dbReference type="NCBI Taxonomy" id="2044587"/>
    <lineage>
        <taxon>Bacteria</taxon>
        <taxon>Bacillati</taxon>
        <taxon>Bacillota</taxon>
        <taxon>Clostridia</taxon>
        <taxon>Lachnospirales</taxon>
        <taxon>Lachnospiraceae</taxon>
        <taxon>Schaedlerella</taxon>
    </lineage>
</organism>
<proteinExistence type="predicted"/>
<dbReference type="EMBL" id="RHJS01000002">
    <property type="protein sequence ID" value="RRK33520.1"/>
    <property type="molecule type" value="Genomic_DNA"/>
</dbReference>
<comment type="caution">
    <text evidence="1">The sequence shown here is derived from an EMBL/GenBank/DDBJ whole genome shotgun (WGS) entry which is preliminary data.</text>
</comment>
<keyword evidence="2" id="KW-1185">Reference proteome</keyword>
<gene>
    <name evidence="1" type="ORF">EBB54_20830</name>
</gene>
<reference evidence="1" key="1">
    <citation type="submission" date="2018-10" db="EMBL/GenBank/DDBJ databases">
        <title>Schaedlerella arabinophila gen. nov. sp. nov., isolated from the mouse intestinal tract and comparative analysis with the genome of the closely related altered Schaedler flora strain ASF502.</title>
        <authorList>
            <person name="Miyake S."/>
            <person name="Soh M."/>
            <person name="Seedorf H."/>
        </authorList>
    </citation>
    <scope>NUCLEOTIDE SEQUENCE [LARGE SCALE GENOMIC DNA]</scope>
    <source>
        <strain evidence="1">DSM 106076</strain>
    </source>
</reference>
<name>A0A3R8JPV9_9FIRM</name>
<evidence type="ECO:0000313" key="2">
    <source>
        <dbReference type="Proteomes" id="UP000274920"/>
    </source>
</evidence>
<dbReference type="RefSeq" id="WP_125128773.1">
    <property type="nucleotide sequence ID" value="NZ_RHJS01000002.1"/>
</dbReference>
<protein>
    <submittedName>
        <fullName evidence="1">Uncharacterized protein</fullName>
    </submittedName>
</protein>
<accession>A0A3R8JPV9</accession>
<evidence type="ECO:0000313" key="1">
    <source>
        <dbReference type="EMBL" id="RRK33520.1"/>
    </source>
</evidence>